<accession>A0ABR2SAX3</accession>
<organism evidence="1 2">
    <name type="scientific">Hibiscus sabdariffa</name>
    <name type="common">roselle</name>
    <dbReference type="NCBI Taxonomy" id="183260"/>
    <lineage>
        <taxon>Eukaryota</taxon>
        <taxon>Viridiplantae</taxon>
        <taxon>Streptophyta</taxon>
        <taxon>Embryophyta</taxon>
        <taxon>Tracheophyta</taxon>
        <taxon>Spermatophyta</taxon>
        <taxon>Magnoliopsida</taxon>
        <taxon>eudicotyledons</taxon>
        <taxon>Gunneridae</taxon>
        <taxon>Pentapetalae</taxon>
        <taxon>rosids</taxon>
        <taxon>malvids</taxon>
        <taxon>Malvales</taxon>
        <taxon>Malvaceae</taxon>
        <taxon>Malvoideae</taxon>
        <taxon>Hibiscus</taxon>
    </lineage>
</organism>
<evidence type="ECO:0000313" key="2">
    <source>
        <dbReference type="Proteomes" id="UP001396334"/>
    </source>
</evidence>
<proteinExistence type="predicted"/>
<evidence type="ECO:0000313" key="1">
    <source>
        <dbReference type="EMBL" id="KAK9022362.1"/>
    </source>
</evidence>
<dbReference type="Proteomes" id="UP001396334">
    <property type="component" value="Unassembled WGS sequence"/>
</dbReference>
<reference evidence="1 2" key="1">
    <citation type="journal article" date="2024" name="G3 (Bethesda)">
        <title>Genome assembly of Hibiscus sabdariffa L. provides insights into metabolisms of medicinal natural products.</title>
        <authorList>
            <person name="Kim T."/>
        </authorList>
    </citation>
    <scope>NUCLEOTIDE SEQUENCE [LARGE SCALE GENOMIC DNA]</scope>
    <source>
        <strain evidence="1">TK-2024</strain>
        <tissue evidence="1">Old leaves</tissue>
    </source>
</reference>
<keyword evidence="2" id="KW-1185">Reference proteome</keyword>
<dbReference type="EMBL" id="JBBPBN010000015">
    <property type="protein sequence ID" value="KAK9022362.1"/>
    <property type="molecule type" value="Genomic_DNA"/>
</dbReference>
<protein>
    <submittedName>
        <fullName evidence="1">Uncharacterized protein</fullName>
    </submittedName>
</protein>
<gene>
    <name evidence="1" type="ORF">V6N11_002634</name>
</gene>
<sequence length="124" mass="13648">MELVSGTGSSDVEERWWGGNMSRYWSNRQSASALTDFGLLLHKHNNCSCPSCQLGVSEISSKAGDVFQLGMEMRSALRLSRGRHASEGLNEIIQLFALSSHANAHKNQVKLCSGNISSWIRPIL</sequence>
<name>A0ABR2SAX3_9ROSI</name>
<comment type="caution">
    <text evidence="1">The sequence shown here is derived from an EMBL/GenBank/DDBJ whole genome shotgun (WGS) entry which is preliminary data.</text>
</comment>